<comment type="similarity">
    <text evidence="3 11">Belongs to the UMP kinase family.</text>
</comment>
<comment type="subcellular location">
    <subcellularLocation>
        <location evidence="1 11">Cytoplasm</location>
    </subcellularLocation>
</comment>
<evidence type="ECO:0000256" key="1">
    <source>
        <dbReference type="ARBA" id="ARBA00004496"/>
    </source>
</evidence>
<dbReference type="InterPro" id="IPR036393">
    <property type="entry name" value="AceGlu_kinase-like_sf"/>
</dbReference>
<evidence type="ECO:0000256" key="8">
    <source>
        <dbReference type="ARBA" id="ARBA00022840"/>
    </source>
</evidence>
<keyword evidence="6 11" id="KW-0547">Nucleotide-binding</keyword>
<evidence type="ECO:0000256" key="11">
    <source>
        <dbReference type="HAMAP-Rule" id="MF_01220"/>
    </source>
</evidence>
<dbReference type="EC" id="2.7.4.22" evidence="11"/>
<reference evidence="13 14" key="1">
    <citation type="submission" date="2022-05" db="EMBL/GenBank/DDBJ databases">
        <title>S8-45 Sphingomonas ultraviolaceadurans.</title>
        <authorList>
            <person name="Liu Y."/>
        </authorList>
    </citation>
    <scope>NUCLEOTIDE SEQUENCE [LARGE SCALE GENOMIC DNA]</scope>
    <source>
        <strain evidence="13 14">S8-45</strain>
    </source>
</reference>
<evidence type="ECO:0000256" key="6">
    <source>
        <dbReference type="ARBA" id="ARBA00022741"/>
    </source>
</evidence>
<comment type="activity regulation">
    <text evidence="11">Inhibited by UTP.</text>
</comment>
<dbReference type="SUPFAM" id="SSF53633">
    <property type="entry name" value="Carbamate kinase-like"/>
    <property type="match status" value="1"/>
</dbReference>
<comment type="subunit">
    <text evidence="11">Homohexamer.</text>
</comment>
<feature type="domain" description="Aspartate/glutamate/uridylate kinase" evidence="12">
    <location>
        <begin position="6"/>
        <end position="215"/>
    </location>
</feature>
<keyword evidence="9 11" id="KW-0665">Pyrimidine biosynthesis</keyword>
<evidence type="ECO:0000256" key="3">
    <source>
        <dbReference type="ARBA" id="ARBA00007614"/>
    </source>
</evidence>
<dbReference type="RefSeq" id="WP_249504366.1">
    <property type="nucleotide sequence ID" value="NZ_CP097253.1"/>
</dbReference>
<dbReference type="InterPro" id="IPR001048">
    <property type="entry name" value="Asp/Glu/Uridylate_kinase"/>
</dbReference>
<feature type="binding site" evidence="11">
    <location>
        <position position="167"/>
    </location>
    <ligand>
        <name>ATP</name>
        <dbReference type="ChEBI" id="CHEBI:30616"/>
    </ligand>
</feature>
<evidence type="ECO:0000256" key="2">
    <source>
        <dbReference type="ARBA" id="ARBA00004791"/>
    </source>
</evidence>
<dbReference type="Pfam" id="PF00696">
    <property type="entry name" value="AA_kinase"/>
    <property type="match status" value="1"/>
</dbReference>
<evidence type="ECO:0000313" key="14">
    <source>
        <dbReference type="Proteomes" id="UP000831921"/>
    </source>
</evidence>
<dbReference type="GO" id="GO:0033862">
    <property type="term" value="F:UMP kinase activity"/>
    <property type="evidence" value="ECO:0007669"/>
    <property type="project" value="UniProtKB-EC"/>
</dbReference>
<feature type="binding site" evidence="11">
    <location>
        <position position="170"/>
    </location>
    <ligand>
        <name>ATP</name>
        <dbReference type="ChEBI" id="CHEBI:30616"/>
    </ligand>
</feature>
<name>A0ABY5MVU7_9SPHN</name>
<organism evidence="13 14">
    <name type="scientific">Sphingomonas glaciei</name>
    <dbReference type="NCBI Taxonomy" id="2938948"/>
    <lineage>
        <taxon>Bacteria</taxon>
        <taxon>Pseudomonadati</taxon>
        <taxon>Pseudomonadota</taxon>
        <taxon>Alphaproteobacteria</taxon>
        <taxon>Sphingomonadales</taxon>
        <taxon>Sphingomonadaceae</taxon>
        <taxon>Sphingomonas</taxon>
    </lineage>
</organism>
<gene>
    <name evidence="11 13" type="primary">pyrH</name>
    <name evidence="13" type="ORF">M1K48_02845</name>
</gene>
<dbReference type="CDD" id="cd04254">
    <property type="entry name" value="AAK_UMPK-PyrH-Ec"/>
    <property type="match status" value="1"/>
</dbReference>
<feature type="binding site" evidence="11">
    <location>
        <position position="73"/>
    </location>
    <ligand>
        <name>UMP</name>
        <dbReference type="ChEBI" id="CHEBI:57865"/>
    </ligand>
</feature>
<dbReference type="Proteomes" id="UP000831921">
    <property type="component" value="Chromosome"/>
</dbReference>
<proteinExistence type="inferred from homology"/>
<comment type="caution">
    <text evidence="11">Lacks conserved residue(s) required for the propagation of feature annotation.</text>
</comment>
<evidence type="ECO:0000256" key="5">
    <source>
        <dbReference type="ARBA" id="ARBA00022679"/>
    </source>
</evidence>
<comment type="catalytic activity">
    <reaction evidence="10 11">
        <text>UMP + ATP = UDP + ADP</text>
        <dbReference type="Rhea" id="RHEA:24400"/>
        <dbReference type="ChEBI" id="CHEBI:30616"/>
        <dbReference type="ChEBI" id="CHEBI:57865"/>
        <dbReference type="ChEBI" id="CHEBI:58223"/>
        <dbReference type="ChEBI" id="CHEBI:456216"/>
        <dbReference type="EC" id="2.7.4.22"/>
    </reaction>
</comment>
<evidence type="ECO:0000313" key="13">
    <source>
        <dbReference type="EMBL" id="UUR08593.1"/>
    </source>
</evidence>
<keyword evidence="8 11" id="KW-0067">ATP-binding</keyword>
<dbReference type="EMBL" id="CP097253">
    <property type="protein sequence ID" value="UUR08593.1"/>
    <property type="molecule type" value="Genomic_DNA"/>
</dbReference>
<accession>A0ABY5MVU7</accession>
<feature type="binding site" evidence="11">
    <location>
        <begin position="134"/>
        <end position="141"/>
    </location>
    <ligand>
        <name>UMP</name>
        <dbReference type="ChEBI" id="CHEBI:57865"/>
    </ligand>
</feature>
<feature type="binding site" evidence="11">
    <location>
        <position position="58"/>
    </location>
    <ligand>
        <name>ATP</name>
        <dbReference type="ChEBI" id="CHEBI:30616"/>
    </ligand>
</feature>
<dbReference type="InterPro" id="IPR015963">
    <property type="entry name" value="Uridylate_kinase_bac"/>
</dbReference>
<keyword evidence="14" id="KW-1185">Reference proteome</keyword>
<comment type="pathway">
    <text evidence="2 11">Pyrimidine metabolism; CTP biosynthesis via de novo pathway; UDP from UMP (UMPK route): step 1/1.</text>
</comment>
<sequence>MARRFNRILLKLSGEALMGPGQFGIDPDTVAAMAAEVKAAKEAGFELCLVIGGGNIFRGMAGAAKGMDRAQADYMGMLATVMNALAVQNALEQIGVDTRVQSAIKMDQVCEPVIRRRAERHLAKGRVVIFAAGVGSPYFTTDTGAALRAAEMKCNALFKGTSVDGVYSADPKKVKDAKRFDTIGFDKVLAEDLKIMDAAAVALCRDNNIPIVVFNIREPGNLAKVLAGQGVATIVQDQEEQSHASL</sequence>
<evidence type="ECO:0000256" key="7">
    <source>
        <dbReference type="ARBA" id="ARBA00022777"/>
    </source>
</evidence>
<comment type="function">
    <text evidence="11">Catalyzes the reversible phosphorylation of UMP to UDP.</text>
</comment>
<keyword evidence="7 11" id="KW-0418">Kinase</keyword>
<dbReference type="PANTHER" id="PTHR42833">
    <property type="entry name" value="URIDYLATE KINASE"/>
    <property type="match status" value="1"/>
</dbReference>
<dbReference type="InterPro" id="IPR011817">
    <property type="entry name" value="Uridylate_kinase"/>
</dbReference>
<keyword evidence="4 11" id="KW-0963">Cytoplasm</keyword>
<dbReference type="Gene3D" id="3.40.1160.10">
    <property type="entry name" value="Acetylglutamate kinase-like"/>
    <property type="match status" value="1"/>
</dbReference>
<evidence type="ECO:0000256" key="4">
    <source>
        <dbReference type="ARBA" id="ARBA00022490"/>
    </source>
</evidence>
<dbReference type="PANTHER" id="PTHR42833:SF4">
    <property type="entry name" value="URIDYLATE KINASE PUMPKIN, CHLOROPLASTIC"/>
    <property type="match status" value="1"/>
</dbReference>
<protein>
    <recommendedName>
        <fullName evidence="11">Uridylate kinase</fullName>
        <shortName evidence="11">UK</shortName>
        <ecNumber evidence="11">2.7.4.22</ecNumber>
    </recommendedName>
    <alternativeName>
        <fullName evidence="11">Uridine monophosphate kinase</fullName>
        <shortName evidence="11">UMP kinase</shortName>
        <shortName evidence="11">UMPK</shortName>
    </alternativeName>
</protein>
<evidence type="ECO:0000259" key="12">
    <source>
        <dbReference type="Pfam" id="PF00696"/>
    </source>
</evidence>
<dbReference type="NCBIfam" id="TIGR02075">
    <property type="entry name" value="pyrH_bact"/>
    <property type="match status" value="1"/>
</dbReference>
<dbReference type="PIRSF" id="PIRSF005650">
    <property type="entry name" value="Uridylate_kin"/>
    <property type="match status" value="1"/>
</dbReference>
<feature type="binding site" evidence="11">
    <location>
        <position position="53"/>
    </location>
    <ligand>
        <name>UMP</name>
        <dbReference type="ChEBI" id="CHEBI:57865"/>
    </ligand>
</feature>
<feature type="binding site" evidence="11">
    <location>
        <position position="161"/>
    </location>
    <ligand>
        <name>ATP</name>
        <dbReference type="ChEBI" id="CHEBI:30616"/>
    </ligand>
</feature>
<dbReference type="HAMAP" id="MF_01220_B">
    <property type="entry name" value="PyrH_B"/>
    <property type="match status" value="1"/>
</dbReference>
<feature type="binding site" evidence="11">
    <location>
        <begin position="11"/>
        <end position="14"/>
    </location>
    <ligand>
        <name>ATP</name>
        <dbReference type="ChEBI" id="CHEBI:30616"/>
    </ligand>
</feature>
<evidence type="ECO:0000256" key="9">
    <source>
        <dbReference type="ARBA" id="ARBA00022975"/>
    </source>
</evidence>
<keyword evidence="5 11" id="KW-0808">Transferase</keyword>
<feature type="binding site" evidence="11">
    <location>
        <position position="54"/>
    </location>
    <ligand>
        <name>ATP</name>
        <dbReference type="ChEBI" id="CHEBI:30616"/>
    </ligand>
</feature>
<evidence type="ECO:0000256" key="10">
    <source>
        <dbReference type="ARBA" id="ARBA00047767"/>
    </source>
</evidence>